<evidence type="ECO:0000256" key="1">
    <source>
        <dbReference type="SAM" id="Phobius"/>
    </source>
</evidence>
<keyword evidence="1" id="KW-1133">Transmembrane helix</keyword>
<evidence type="ECO:0000313" key="3">
    <source>
        <dbReference type="Proteomes" id="UP000240042"/>
    </source>
</evidence>
<protein>
    <submittedName>
        <fullName evidence="2">Uncharacterized protein</fullName>
    </submittedName>
</protein>
<evidence type="ECO:0000313" key="2">
    <source>
        <dbReference type="EMBL" id="SFB70951.1"/>
    </source>
</evidence>
<dbReference type="STRING" id="34097.SAMN02745150_00390"/>
<keyword evidence="1" id="KW-0812">Transmembrane</keyword>
<keyword evidence="3" id="KW-1185">Reference proteome</keyword>
<organism evidence="2 3">
    <name type="scientific">Brevinema andersonii</name>
    <dbReference type="NCBI Taxonomy" id="34097"/>
    <lineage>
        <taxon>Bacteria</taxon>
        <taxon>Pseudomonadati</taxon>
        <taxon>Spirochaetota</taxon>
        <taxon>Spirochaetia</taxon>
        <taxon>Brevinematales</taxon>
        <taxon>Brevinemataceae</taxon>
        <taxon>Brevinema</taxon>
    </lineage>
</organism>
<dbReference type="AlphaFoldDB" id="A0A1I1D7M3"/>
<reference evidence="3" key="1">
    <citation type="submission" date="2016-10" db="EMBL/GenBank/DDBJ databases">
        <authorList>
            <person name="Varghese N."/>
            <person name="Submissions S."/>
        </authorList>
    </citation>
    <scope>NUCLEOTIDE SEQUENCE [LARGE SCALE GENOMIC DNA]</scope>
    <source>
        <strain evidence="3">ATCC 43811</strain>
    </source>
</reference>
<dbReference type="RefSeq" id="WP_092317880.1">
    <property type="nucleotide sequence ID" value="NZ_FOKY01000001.1"/>
</dbReference>
<name>A0A1I1D7M3_BREAD</name>
<keyword evidence="1" id="KW-0472">Membrane</keyword>
<gene>
    <name evidence="2" type="ORF">SAMN02745150_00390</name>
</gene>
<dbReference type="EMBL" id="FOKY01000001">
    <property type="protein sequence ID" value="SFB70951.1"/>
    <property type="molecule type" value="Genomic_DNA"/>
</dbReference>
<accession>A0A1I1D7M3</accession>
<feature type="transmembrane region" description="Helical" evidence="1">
    <location>
        <begin position="37"/>
        <end position="55"/>
    </location>
</feature>
<dbReference type="Proteomes" id="UP000240042">
    <property type="component" value="Unassembled WGS sequence"/>
</dbReference>
<sequence>MKERLAPEIRLDRQLKYIEPKKKCLSCGPSIPRQPHYFGMFYGMLLLMFFGYAYMQREQGLAPVKVQAIARGRTIQYTPVEENNRKGFSLLFQNGLDTPWNIKAIMFGGQRHEISISVEPEGIYGIFIPAETAEKTRPIKFSVEETQ</sequence>
<proteinExistence type="predicted"/>